<evidence type="ECO:0000313" key="4">
    <source>
        <dbReference type="Proteomes" id="UP000284842"/>
    </source>
</evidence>
<name>A0A409W3A8_9AGAR</name>
<keyword evidence="4" id="KW-1185">Reference proteome</keyword>
<feature type="signal peptide" evidence="2">
    <location>
        <begin position="1"/>
        <end position="26"/>
    </location>
</feature>
<feature type="compositionally biased region" description="Basic residues" evidence="1">
    <location>
        <begin position="135"/>
        <end position="146"/>
    </location>
</feature>
<keyword evidence="2" id="KW-0732">Signal</keyword>
<proteinExistence type="predicted"/>
<feature type="chain" id="PRO_5019082484" evidence="2">
    <location>
        <begin position="27"/>
        <end position="173"/>
    </location>
</feature>
<evidence type="ECO:0000313" key="3">
    <source>
        <dbReference type="EMBL" id="PPQ72966.1"/>
    </source>
</evidence>
<feature type="region of interest" description="Disordered" evidence="1">
    <location>
        <begin position="135"/>
        <end position="173"/>
    </location>
</feature>
<evidence type="ECO:0000256" key="1">
    <source>
        <dbReference type="SAM" id="MobiDB-lite"/>
    </source>
</evidence>
<protein>
    <submittedName>
        <fullName evidence="3">Uncharacterized protein</fullName>
    </submittedName>
</protein>
<dbReference type="Proteomes" id="UP000284842">
    <property type="component" value="Unassembled WGS sequence"/>
</dbReference>
<sequence>MFTTALKLSLITILFYLPASKPPSTSSPAEMILILPFSSIKAMAGGSAGDNSPVAVIPATPLKPQPQTPAQINLPNSLISGDAKEHSTLKPEAAKLIPDAVPPPTEAEKKAVEGINLKSGAGLDPAALRAKRKAAAAAKKQQHGTHVHTSGGGIRRRSLGRFEKRTWPIRRRR</sequence>
<accession>A0A409W3A8</accession>
<dbReference type="EMBL" id="NHTK01005843">
    <property type="protein sequence ID" value="PPQ72966.1"/>
    <property type="molecule type" value="Genomic_DNA"/>
</dbReference>
<evidence type="ECO:0000256" key="2">
    <source>
        <dbReference type="SAM" id="SignalP"/>
    </source>
</evidence>
<gene>
    <name evidence="3" type="ORF">CVT24_000168</name>
</gene>
<comment type="caution">
    <text evidence="3">The sequence shown here is derived from an EMBL/GenBank/DDBJ whole genome shotgun (WGS) entry which is preliminary data.</text>
</comment>
<reference evidence="3 4" key="1">
    <citation type="journal article" date="2018" name="Evol. Lett.">
        <title>Horizontal gene cluster transfer increased hallucinogenic mushroom diversity.</title>
        <authorList>
            <person name="Reynolds H.T."/>
            <person name="Vijayakumar V."/>
            <person name="Gluck-Thaler E."/>
            <person name="Korotkin H.B."/>
            <person name="Matheny P.B."/>
            <person name="Slot J.C."/>
        </authorList>
    </citation>
    <scope>NUCLEOTIDE SEQUENCE [LARGE SCALE GENOMIC DNA]</scope>
    <source>
        <strain evidence="3 4">2629</strain>
    </source>
</reference>
<dbReference type="InParanoid" id="A0A409W3A8"/>
<organism evidence="3 4">
    <name type="scientific">Panaeolus cyanescens</name>
    <dbReference type="NCBI Taxonomy" id="181874"/>
    <lineage>
        <taxon>Eukaryota</taxon>
        <taxon>Fungi</taxon>
        <taxon>Dikarya</taxon>
        <taxon>Basidiomycota</taxon>
        <taxon>Agaricomycotina</taxon>
        <taxon>Agaricomycetes</taxon>
        <taxon>Agaricomycetidae</taxon>
        <taxon>Agaricales</taxon>
        <taxon>Agaricineae</taxon>
        <taxon>Galeropsidaceae</taxon>
        <taxon>Panaeolus</taxon>
    </lineage>
</organism>
<dbReference type="AlphaFoldDB" id="A0A409W3A8"/>